<evidence type="ECO:0000313" key="2">
    <source>
        <dbReference type="EMBL" id="NIH68578.1"/>
    </source>
</evidence>
<evidence type="ECO:0000313" key="1">
    <source>
        <dbReference type="EMBL" id="GGL58360.1"/>
    </source>
</evidence>
<comment type="caution">
    <text evidence="2">The sequence shown here is derived from an EMBL/GenBank/DDBJ whole genome shotgun (WGS) entry which is preliminary data.</text>
</comment>
<dbReference type="RefSeq" id="WP_166755771.1">
    <property type="nucleotide sequence ID" value="NZ_BAABJU010000023.1"/>
</dbReference>
<dbReference type="Proteomes" id="UP000648663">
    <property type="component" value="Unassembled WGS sequence"/>
</dbReference>
<sequence>MSELLDHSVVPASALARMSCCVACGGPDVGDLPGDFDPQDWVAVLVCLTCDHRWSVSC</sequence>
<evidence type="ECO:0000313" key="4">
    <source>
        <dbReference type="Proteomes" id="UP000648663"/>
    </source>
</evidence>
<reference evidence="1" key="4">
    <citation type="submission" date="2024-05" db="EMBL/GenBank/DDBJ databases">
        <authorList>
            <person name="Sun Q."/>
            <person name="Zhou Y."/>
        </authorList>
    </citation>
    <scope>NUCLEOTIDE SEQUENCE</scope>
    <source>
        <strain evidence="1">CGMCC 4.5581</strain>
    </source>
</reference>
<name>A0A846LT27_9ACTN</name>
<accession>A0A846LT27</accession>
<proteinExistence type="predicted"/>
<reference evidence="1" key="1">
    <citation type="journal article" date="2014" name="Int. J. Syst. Evol. Microbiol.">
        <title>Complete genome of a new Firmicutes species belonging to the dominant human colonic microbiota ('Ruminococcus bicirculans') reveals two chromosomes and a selective capacity to utilize plant glucans.</title>
        <authorList>
            <consortium name="NISC Comparative Sequencing Program"/>
            <person name="Wegmann U."/>
            <person name="Louis P."/>
            <person name="Goesmann A."/>
            <person name="Henrissat B."/>
            <person name="Duncan S.H."/>
            <person name="Flint H.J."/>
        </authorList>
    </citation>
    <scope>NUCLEOTIDE SEQUENCE</scope>
    <source>
        <strain evidence="1">CGMCC 4.5581</strain>
    </source>
</reference>
<reference evidence="2 3" key="3">
    <citation type="submission" date="2020-02" db="EMBL/GenBank/DDBJ databases">
        <title>Sequencing the genomes of 1000 actinobacteria strains.</title>
        <authorList>
            <person name="Klenk H.-P."/>
        </authorList>
    </citation>
    <scope>NUCLEOTIDE SEQUENCE [LARGE SCALE GENOMIC DNA]</scope>
    <source>
        <strain evidence="2 3">DSM 45201</strain>
    </source>
</reference>
<keyword evidence="4" id="KW-1185">Reference proteome</keyword>
<dbReference type="Proteomes" id="UP000552836">
    <property type="component" value="Unassembled WGS sequence"/>
</dbReference>
<protein>
    <submittedName>
        <fullName evidence="2">Uncharacterized protein</fullName>
    </submittedName>
</protein>
<organism evidence="2 3">
    <name type="scientific">Modestobacter marinus</name>
    <dbReference type="NCBI Taxonomy" id="477641"/>
    <lineage>
        <taxon>Bacteria</taxon>
        <taxon>Bacillati</taxon>
        <taxon>Actinomycetota</taxon>
        <taxon>Actinomycetes</taxon>
        <taxon>Geodermatophilales</taxon>
        <taxon>Geodermatophilaceae</taxon>
        <taxon>Modestobacter</taxon>
    </lineage>
</organism>
<gene>
    <name evidence="2" type="ORF">FB380_003024</name>
    <name evidence="1" type="ORF">GCM10011589_12990</name>
</gene>
<evidence type="ECO:0000313" key="3">
    <source>
        <dbReference type="Proteomes" id="UP000552836"/>
    </source>
</evidence>
<reference evidence="4" key="2">
    <citation type="journal article" date="2019" name="Int. J. Syst. Evol. Microbiol.">
        <title>The Global Catalogue of Microorganisms (GCM) 10K type strain sequencing project: providing services to taxonomists for standard genome sequencing and annotation.</title>
        <authorList>
            <consortium name="The Broad Institute Genomics Platform"/>
            <consortium name="The Broad Institute Genome Sequencing Center for Infectious Disease"/>
            <person name="Wu L."/>
            <person name="Ma J."/>
        </authorList>
    </citation>
    <scope>NUCLEOTIDE SEQUENCE [LARGE SCALE GENOMIC DNA]</scope>
    <source>
        <strain evidence="4">CGMCC 4.5581</strain>
    </source>
</reference>
<dbReference type="EMBL" id="JAAMPA010000001">
    <property type="protein sequence ID" value="NIH68578.1"/>
    <property type="molecule type" value="Genomic_DNA"/>
</dbReference>
<dbReference type="AlphaFoldDB" id="A0A846LT27"/>
<dbReference type="EMBL" id="BMMI01000002">
    <property type="protein sequence ID" value="GGL58360.1"/>
    <property type="molecule type" value="Genomic_DNA"/>
</dbReference>